<dbReference type="HOGENOM" id="CLU_983621_0_0_1"/>
<gene>
    <name evidence="2" type="ORF">EPUS_08380</name>
</gene>
<dbReference type="AlphaFoldDB" id="U1HFY3"/>
<dbReference type="Proteomes" id="UP000019373">
    <property type="component" value="Unassembled WGS sequence"/>
</dbReference>
<name>U1HFY3_ENDPU</name>
<evidence type="ECO:0000313" key="2">
    <source>
        <dbReference type="EMBL" id="ERF69030.1"/>
    </source>
</evidence>
<evidence type="ECO:0000313" key="3">
    <source>
        <dbReference type="Proteomes" id="UP000019373"/>
    </source>
</evidence>
<feature type="transmembrane region" description="Helical" evidence="1">
    <location>
        <begin position="67"/>
        <end position="90"/>
    </location>
</feature>
<protein>
    <submittedName>
        <fullName evidence="2">Uncharacterized protein</fullName>
    </submittedName>
</protein>
<feature type="transmembrane region" description="Helical" evidence="1">
    <location>
        <begin position="27"/>
        <end position="46"/>
    </location>
</feature>
<evidence type="ECO:0000256" key="1">
    <source>
        <dbReference type="SAM" id="Phobius"/>
    </source>
</evidence>
<feature type="transmembrane region" description="Helical" evidence="1">
    <location>
        <begin position="146"/>
        <end position="168"/>
    </location>
</feature>
<feature type="transmembrane region" description="Helical" evidence="1">
    <location>
        <begin position="249"/>
        <end position="273"/>
    </location>
</feature>
<keyword evidence="1" id="KW-1133">Transmembrane helix</keyword>
<dbReference type="EMBL" id="KE721475">
    <property type="protein sequence ID" value="ERF69030.1"/>
    <property type="molecule type" value="Genomic_DNA"/>
</dbReference>
<dbReference type="OrthoDB" id="3525430at2759"/>
<keyword evidence="1" id="KW-0472">Membrane</keyword>
<accession>U1HFY3</accession>
<organism evidence="2 3">
    <name type="scientific">Endocarpon pusillum (strain Z07020 / HMAS-L-300199)</name>
    <name type="common">Lichen-forming fungus</name>
    <dbReference type="NCBI Taxonomy" id="1263415"/>
    <lineage>
        <taxon>Eukaryota</taxon>
        <taxon>Fungi</taxon>
        <taxon>Dikarya</taxon>
        <taxon>Ascomycota</taxon>
        <taxon>Pezizomycotina</taxon>
        <taxon>Eurotiomycetes</taxon>
        <taxon>Chaetothyriomycetidae</taxon>
        <taxon>Verrucariales</taxon>
        <taxon>Verrucariaceae</taxon>
        <taxon>Endocarpon</taxon>
    </lineage>
</organism>
<keyword evidence="1" id="KW-0812">Transmembrane</keyword>
<feature type="transmembrane region" description="Helical" evidence="1">
    <location>
        <begin position="188"/>
        <end position="212"/>
    </location>
</feature>
<sequence length="283" mass="31080">MTSFLPWSWTITSTDPSLQPCPSASSILATFAAVNAVASALAIIFGHQSVISRISCKMCGGDSGSKAWRYMWIVPLGLQLAANAVIALLIKRTAGFRADFAIWELVLFFAARPRLSWITLGLFAVKSRKKSGTRDFPWWPSFMSQFVAELILQLIALYIMGRTAHFAASRGFYLVHTDLYRSLPSGARMMYSGALYYLIVGTFAWFSAFGLISKARSPTRFAKEASEEGDSTDTNASSPMLNWKAGSKVATGSVITALIFSLTSVWLASWIFWAGFVRLADDS</sequence>
<dbReference type="RefSeq" id="XP_007805303.1">
    <property type="nucleotide sequence ID" value="XM_007807112.1"/>
</dbReference>
<keyword evidence="3" id="KW-1185">Reference proteome</keyword>
<feature type="transmembrane region" description="Helical" evidence="1">
    <location>
        <begin position="102"/>
        <end position="125"/>
    </location>
</feature>
<reference evidence="3" key="1">
    <citation type="journal article" date="2014" name="BMC Genomics">
        <title>Genome characteristics reveal the impact of lichenization on lichen-forming fungus Endocarpon pusillum Hedwig (Verrucariales, Ascomycota).</title>
        <authorList>
            <person name="Wang Y.-Y."/>
            <person name="Liu B."/>
            <person name="Zhang X.-Y."/>
            <person name="Zhou Q.-M."/>
            <person name="Zhang T."/>
            <person name="Li H."/>
            <person name="Yu Y.-F."/>
            <person name="Zhang X.-L."/>
            <person name="Hao X.-Y."/>
            <person name="Wang M."/>
            <person name="Wang L."/>
            <person name="Wei J.-C."/>
        </authorList>
    </citation>
    <scope>NUCLEOTIDE SEQUENCE [LARGE SCALE GENOMIC DNA]</scope>
    <source>
        <strain evidence="3">Z07020 / HMAS-L-300199</strain>
    </source>
</reference>
<dbReference type="OMA" id="RISCKMC"/>
<proteinExistence type="predicted"/>
<dbReference type="GeneID" id="19243230"/>